<keyword evidence="6" id="KW-0282">Flagellum</keyword>
<keyword evidence="5" id="KW-0143">Chaperone</keyword>
<dbReference type="GO" id="GO:0071973">
    <property type="term" value="P:bacterial-type flagellum-dependent cell motility"/>
    <property type="evidence" value="ECO:0007669"/>
    <property type="project" value="TreeGrafter"/>
</dbReference>
<accession>A0A0A7RHU7</accession>
<proteinExistence type="inferred from homology"/>
<dbReference type="InterPro" id="IPR003713">
    <property type="entry name" value="FliS"/>
</dbReference>
<evidence type="ECO:0000313" key="6">
    <source>
        <dbReference type="EMBL" id="AJA34169.1"/>
    </source>
</evidence>
<dbReference type="GO" id="GO:0044780">
    <property type="term" value="P:bacterial-type flagellum assembly"/>
    <property type="evidence" value="ECO:0007669"/>
    <property type="project" value="InterPro"/>
</dbReference>
<dbReference type="Gene3D" id="1.20.120.340">
    <property type="entry name" value="Flagellar protein FliS"/>
    <property type="match status" value="1"/>
</dbReference>
<keyword evidence="6" id="KW-0966">Cell projection</keyword>
<gene>
    <name evidence="6" type="primary">fliS</name>
</gene>
<sequence length="124" mass="14209">MGYQDVSNSYLKNQVMSASPQKLIVLLYEGAIKNLKRAELALNEQNMLAAHQQLIKAQDIISELRNALNENIESQLPQELSQLYDFMERQLVAANINKDKDLIVPVIKMLEELLTAWKQLKIND</sequence>
<evidence type="ECO:0000256" key="5">
    <source>
        <dbReference type="ARBA" id="ARBA00023186"/>
    </source>
</evidence>
<dbReference type="Pfam" id="PF02561">
    <property type="entry name" value="FliS"/>
    <property type="match status" value="1"/>
</dbReference>
<evidence type="ECO:0000256" key="2">
    <source>
        <dbReference type="ARBA" id="ARBA00008787"/>
    </source>
</evidence>
<comment type="similarity">
    <text evidence="2">Belongs to the FliS family.</text>
</comment>
<reference evidence="6" key="1">
    <citation type="journal article" date="2014" name="Appl. Environ. Microbiol.">
        <title>Detection and genomic characterization of motility in Lactobacillus curvatus: confirmation of motility in a species outside the Lactobacillus salivarius clade.</title>
        <authorList>
            <person name="Cousin F.J."/>
            <person name="Lynch S.M."/>
            <person name="Harris H.M."/>
            <person name="McCann A."/>
            <person name="Lynch D.B."/>
            <person name="Neville B.A."/>
            <person name="Irisawa T."/>
            <person name="Okada S."/>
            <person name="Endo A."/>
            <person name="O'Toole P.W."/>
        </authorList>
    </citation>
    <scope>NUCLEOTIDE SEQUENCE</scope>
    <source>
        <strain evidence="6">DSM 19972</strain>
    </source>
</reference>
<dbReference type="EMBL" id="KM886868">
    <property type="protein sequence ID" value="AJA34169.1"/>
    <property type="molecule type" value="Genomic_DNA"/>
</dbReference>
<dbReference type="NCBIfam" id="TIGR00208">
    <property type="entry name" value="fliS"/>
    <property type="match status" value="1"/>
</dbReference>
<evidence type="ECO:0000256" key="3">
    <source>
        <dbReference type="ARBA" id="ARBA00022490"/>
    </source>
</evidence>
<dbReference type="PIRSF" id="PIRSF039090">
    <property type="entry name" value="Flis"/>
    <property type="match status" value="1"/>
</dbReference>
<dbReference type="GO" id="GO:0005829">
    <property type="term" value="C:cytosol"/>
    <property type="evidence" value="ECO:0007669"/>
    <property type="project" value="UniProtKB-SubCell"/>
</dbReference>
<keyword evidence="3" id="KW-0963">Cytoplasm</keyword>
<dbReference type="CDD" id="cd16098">
    <property type="entry name" value="FliS"/>
    <property type="match status" value="1"/>
</dbReference>
<organism evidence="6">
    <name type="scientific">Liquorilactobacillus oeni</name>
    <dbReference type="NCBI Taxonomy" id="303241"/>
    <lineage>
        <taxon>Bacteria</taxon>
        <taxon>Bacillati</taxon>
        <taxon>Bacillota</taxon>
        <taxon>Bacilli</taxon>
        <taxon>Lactobacillales</taxon>
        <taxon>Lactobacillaceae</taxon>
        <taxon>Liquorilactobacillus</taxon>
    </lineage>
</organism>
<name>A0A0A7RHU7_9LACO</name>
<dbReference type="PANTHER" id="PTHR34773">
    <property type="entry name" value="FLAGELLAR SECRETION CHAPERONE FLIS"/>
    <property type="match status" value="1"/>
</dbReference>
<keyword evidence="6" id="KW-0969">Cilium</keyword>
<dbReference type="PANTHER" id="PTHR34773:SF1">
    <property type="entry name" value="FLAGELLAR SECRETION CHAPERONE FLIS"/>
    <property type="match status" value="1"/>
</dbReference>
<protein>
    <submittedName>
        <fullName evidence="6">Flagellar protein FliS</fullName>
    </submittedName>
</protein>
<keyword evidence="4" id="KW-1005">Bacterial flagellum biogenesis</keyword>
<evidence type="ECO:0000256" key="4">
    <source>
        <dbReference type="ARBA" id="ARBA00022795"/>
    </source>
</evidence>
<dbReference type="SUPFAM" id="SSF101116">
    <property type="entry name" value="Flagellar export chaperone FliS"/>
    <property type="match status" value="1"/>
</dbReference>
<dbReference type="InterPro" id="IPR036584">
    <property type="entry name" value="FliS_sf"/>
</dbReference>
<comment type="subcellular location">
    <subcellularLocation>
        <location evidence="1">Cytoplasm</location>
        <location evidence="1">Cytosol</location>
    </subcellularLocation>
</comment>
<evidence type="ECO:0000256" key="1">
    <source>
        <dbReference type="ARBA" id="ARBA00004514"/>
    </source>
</evidence>
<dbReference type="AlphaFoldDB" id="A0A0A7RHU7"/>